<keyword evidence="3 6" id="KW-0812">Transmembrane</keyword>
<feature type="transmembrane region" description="Helical" evidence="6">
    <location>
        <begin position="105"/>
        <end position="124"/>
    </location>
</feature>
<dbReference type="Gene3D" id="1.20.1740.10">
    <property type="entry name" value="Amino acid/polyamine transporter I"/>
    <property type="match status" value="1"/>
</dbReference>
<feature type="transmembrane region" description="Helical" evidence="6">
    <location>
        <begin position="308"/>
        <end position="330"/>
    </location>
</feature>
<evidence type="ECO:0000256" key="6">
    <source>
        <dbReference type="SAM" id="Phobius"/>
    </source>
</evidence>
<accession>A0A270BW88</accession>
<keyword evidence="4 6" id="KW-1133">Transmembrane helix</keyword>
<dbReference type="GO" id="GO:0016020">
    <property type="term" value="C:membrane"/>
    <property type="evidence" value="ECO:0007669"/>
    <property type="project" value="UniProtKB-SubCell"/>
</dbReference>
<feature type="transmembrane region" description="Helical" evidence="6">
    <location>
        <begin position="136"/>
        <end position="156"/>
    </location>
</feature>
<dbReference type="EMBL" id="NDFP01000001">
    <property type="protein sequence ID" value="PAL29327.1"/>
    <property type="molecule type" value="Genomic_DNA"/>
</dbReference>
<dbReference type="PIRSF" id="PIRSF006060">
    <property type="entry name" value="AA_transporter"/>
    <property type="match status" value="1"/>
</dbReference>
<dbReference type="OrthoDB" id="5297508at2"/>
<feature type="transmembrane region" description="Helical" evidence="6">
    <location>
        <begin position="392"/>
        <end position="412"/>
    </location>
</feature>
<evidence type="ECO:0000259" key="7">
    <source>
        <dbReference type="Pfam" id="PF00324"/>
    </source>
</evidence>
<feature type="transmembrane region" description="Helical" evidence="6">
    <location>
        <begin position="336"/>
        <end position="356"/>
    </location>
</feature>
<name>A0A270BW88_9PROT</name>
<evidence type="ECO:0000256" key="4">
    <source>
        <dbReference type="ARBA" id="ARBA00022989"/>
    </source>
</evidence>
<dbReference type="AlphaFoldDB" id="A0A270BW88"/>
<keyword evidence="9" id="KW-1185">Reference proteome</keyword>
<protein>
    <submittedName>
        <fullName evidence="8">Amino acid ABC transporter</fullName>
    </submittedName>
</protein>
<feature type="transmembrane region" description="Helical" evidence="6">
    <location>
        <begin position="260"/>
        <end position="287"/>
    </location>
</feature>
<feature type="transmembrane region" description="Helical" evidence="6">
    <location>
        <begin position="221"/>
        <end position="240"/>
    </location>
</feature>
<evidence type="ECO:0000256" key="1">
    <source>
        <dbReference type="ARBA" id="ARBA00004141"/>
    </source>
</evidence>
<feature type="transmembrane region" description="Helical" evidence="6">
    <location>
        <begin position="368"/>
        <end position="386"/>
    </location>
</feature>
<feature type="transmembrane region" description="Helical" evidence="6">
    <location>
        <begin position="28"/>
        <end position="45"/>
    </location>
</feature>
<keyword evidence="2" id="KW-0813">Transport</keyword>
<dbReference type="PANTHER" id="PTHR43495">
    <property type="entry name" value="GABA PERMEASE"/>
    <property type="match status" value="1"/>
</dbReference>
<dbReference type="STRING" id="1231343.Absy_027_123"/>
<dbReference type="Pfam" id="PF00324">
    <property type="entry name" value="AA_permease"/>
    <property type="match status" value="1"/>
</dbReference>
<feature type="domain" description="Amino acid permease/ SLC12A" evidence="7">
    <location>
        <begin position="1"/>
        <end position="360"/>
    </location>
</feature>
<comment type="caution">
    <text evidence="8">The sequence shown here is derived from an EMBL/GenBank/DDBJ whole genome shotgun (WGS) entry which is preliminary data.</text>
</comment>
<evidence type="ECO:0000313" key="8">
    <source>
        <dbReference type="EMBL" id="PAL29327.1"/>
    </source>
</evidence>
<feature type="transmembrane region" description="Helical" evidence="6">
    <location>
        <begin position="66"/>
        <end position="93"/>
    </location>
</feature>
<dbReference type="InterPro" id="IPR004841">
    <property type="entry name" value="AA-permease/SLC12A_dom"/>
</dbReference>
<dbReference type="RefSeq" id="WP_095351110.1">
    <property type="nucleotide sequence ID" value="NZ_NDFP01000001.1"/>
</dbReference>
<proteinExistence type="predicted"/>
<organism evidence="8 9">
    <name type="scientific">Acetobacter syzygii</name>
    <dbReference type="NCBI Taxonomy" id="146476"/>
    <lineage>
        <taxon>Bacteria</taxon>
        <taxon>Pseudomonadati</taxon>
        <taxon>Pseudomonadota</taxon>
        <taxon>Alphaproteobacteria</taxon>
        <taxon>Acetobacterales</taxon>
        <taxon>Acetobacteraceae</taxon>
        <taxon>Acetobacter</taxon>
    </lineage>
</organism>
<evidence type="ECO:0000256" key="3">
    <source>
        <dbReference type="ARBA" id="ARBA00022692"/>
    </source>
</evidence>
<gene>
    <name evidence="8" type="ORF">B9K05_01395</name>
</gene>
<keyword evidence="5 6" id="KW-0472">Membrane</keyword>
<evidence type="ECO:0000256" key="5">
    <source>
        <dbReference type="ARBA" id="ARBA00023136"/>
    </source>
</evidence>
<dbReference type="PANTHER" id="PTHR43495:SF5">
    <property type="entry name" value="GAMMA-AMINOBUTYRIC ACID PERMEASE"/>
    <property type="match status" value="1"/>
</dbReference>
<reference evidence="8 9" key="1">
    <citation type="submission" date="2017-04" db="EMBL/GenBank/DDBJ databases">
        <title>Kefir bacterial isolates.</title>
        <authorList>
            <person name="Kim Y."/>
            <person name="Blasche S."/>
            <person name="Patil K.R."/>
        </authorList>
    </citation>
    <scope>NUCLEOTIDE SEQUENCE [LARGE SCALE GENOMIC DNA]</scope>
    <source>
        <strain evidence="8 9">KR-2</strain>
    </source>
</reference>
<evidence type="ECO:0000256" key="2">
    <source>
        <dbReference type="ARBA" id="ARBA00022448"/>
    </source>
</evidence>
<feature type="transmembrane region" description="Helical" evidence="6">
    <location>
        <begin position="176"/>
        <end position="200"/>
    </location>
</feature>
<evidence type="ECO:0000313" key="9">
    <source>
        <dbReference type="Proteomes" id="UP000216033"/>
    </source>
</evidence>
<sequence>MISLGGVMGAGLFVGASGAIVTAGPAVLFSYALSAILVLLINLLLRDVALHAPGSGSFLNQIRTNLGLRTGFVAGWSYWLLWVVTLAIEVMAAATLLEPWVPLPYAVREILVLGSMTALNLLPVRNYGEFEYGFSCIKILALTVFIGVSFVLLYHYNVPVQANLMASGSLLPHGLTGVLAAVPTALFSMSGTEIATIAALESGAPDANVIRTTRTVAFRLVVFYLLSIALILCLVPWTHIRQGESPFLYVLQTFHIPFATSAMTLVILVATLSTLNSGLYTTSRVLFEMAGRRDAPRYFLRTQPKTRLPVISVLACSLAALVVSICAVVSPGSVFAFLVSTTGAIIMFNNGLMVFSRMRVCRIALWRPWLALVLLTLVILSMLALPDTRKELLLGAAGLAIISIAAFVVIPGKRPRLSHVLRDQQPD</sequence>
<dbReference type="Proteomes" id="UP000216033">
    <property type="component" value="Unassembled WGS sequence"/>
</dbReference>
<comment type="subcellular location">
    <subcellularLocation>
        <location evidence="1">Membrane</location>
        <topology evidence="1">Multi-pass membrane protein</topology>
    </subcellularLocation>
</comment>
<dbReference type="GO" id="GO:0055085">
    <property type="term" value="P:transmembrane transport"/>
    <property type="evidence" value="ECO:0007669"/>
    <property type="project" value="InterPro"/>
</dbReference>